<accession>A0A7I8XH45</accession>
<dbReference type="Proteomes" id="UP000582659">
    <property type="component" value="Unassembled WGS sequence"/>
</dbReference>
<dbReference type="AlphaFoldDB" id="A0A7I8XH45"/>
<evidence type="ECO:0000313" key="3">
    <source>
        <dbReference type="Proteomes" id="UP000659654"/>
    </source>
</evidence>
<dbReference type="EMBL" id="CAJFCV020000001">
    <property type="protein sequence ID" value="CAG9079628.1"/>
    <property type="molecule type" value="Genomic_DNA"/>
</dbReference>
<keyword evidence="3" id="KW-1185">Reference proteome</keyword>
<organism evidence="2 3">
    <name type="scientific">Bursaphelenchus xylophilus</name>
    <name type="common">Pinewood nematode worm</name>
    <name type="synonym">Aphelenchoides xylophilus</name>
    <dbReference type="NCBI Taxonomy" id="6326"/>
    <lineage>
        <taxon>Eukaryota</taxon>
        <taxon>Metazoa</taxon>
        <taxon>Ecdysozoa</taxon>
        <taxon>Nematoda</taxon>
        <taxon>Chromadorea</taxon>
        <taxon>Rhabditida</taxon>
        <taxon>Tylenchina</taxon>
        <taxon>Tylenchomorpha</taxon>
        <taxon>Aphelenchoidea</taxon>
        <taxon>Aphelenchoididae</taxon>
        <taxon>Bursaphelenchus</taxon>
    </lineage>
</organism>
<dbReference type="Proteomes" id="UP000659654">
    <property type="component" value="Unassembled WGS sequence"/>
</dbReference>
<evidence type="ECO:0000313" key="2">
    <source>
        <dbReference type="EMBL" id="CAD5207943.1"/>
    </source>
</evidence>
<sequence>MFLVTLLMNDQQALNMRKIVSIPCLEMMWNLTQTAETMISGDPSAQPNQIETILWLDYLYGPYIERTDPGIEDTEAFTYTNRRPVIAHATAVIPCRYPRDALTRVYEVPANARHHYRRRDQSPNVQIKKTTLQSHDAKLAILATVETVDLPPAGHPGDRYLLNVRPHPGPNWRTCQPTIGHPVNLHPVPHLSTWSADQPAGHPSAAVGLGKWVD</sequence>
<evidence type="ECO:0000256" key="1">
    <source>
        <dbReference type="SAM" id="MobiDB-lite"/>
    </source>
</evidence>
<name>A0A7I8XH45_BURXY</name>
<protein>
    <submittedName>
        <fullName evidence="2">(pine wood nematode) hypothetical protein</fullName>
    </submittedName>
</protein>
<comment type="caution">
    <text evidence="2">The sequence shown here is derived from an EMBL/GenBank/DDBJ whole genome shotgun (WGS) entry which is preliminary data.</text>
</comment>
<dbReference type="EMBL" id="CAJFDI010000001">
    <property type="protein sequence ID" value="CAD5207943.1"/>
    <property type="molecule type" value="Genomic_DNA"/>
</dbReference>
<proteinExistence type="predicted"/>
<reference evidence="2" key="1">
    <citation type="submission" date="2020-09" db="EMBL/GenBank/DDBJ databases">
        <authorList>
            <person name="Kikuchi T."/>
        </authorList>
    </citation>
    <scope>NUCLEOTIDE SEQUENCE</scope>
    <source>
        <strain evidence="2">Ka4C1</strain>
    </source>
</reference>
<gene>
    <name evidence="2" type="ORF">BXYJ_LOCUS179</name>
</gene>
<feature type="region of interest" description="Disordered" evidence="1">
    <location>
        <begin position="195"/>
        <end position="214"/>
    </location>
</feature>